<sequence length="120" mass="13895">MKHFYYEIGALADNQGSRVDLLISPDNYDTRLSAVYRNIDWVKEQLEKGHITYDLEKAGRSGEDWILLIERDEPQIELGGTDFDKHVMRTLMHAKSSVAPDLLEQRLKTANFYHGFPVKL</sequence>
<dbReference type="EMBL" id="MHIN01000039">
    <property type="protein sequence ID" value="OGY53830.1"/>
    <property type="molecule type" value="Genomic_DNA"/>
</dbReference>
<gene>
    <name evidence="1" type="ORF">A2912_02385</name>
</gene>
<proteinExistence type="predicted"/>
<evidence type="ECO:0000313" key="2">
    <source>
        <dbReference type="Proteomes" id="UP000178122"/>
    </source>
</evidence>
<organism evidence="1 2">
    <name type="scientific">Candidatus Buchananbacteria bacterium RIFCSPLOWO2_01_FULL_40_23b</name>
    <dbReference type="NCBI Taxonomy" id="1797544"/>
    <lineage>
        <taxon>Bacteria</taxon>
        <taxon>Candidatus Buchananiibacteriota</taxon>
    </lineage>
</organism>
<dbReference type="AlphaFoldDB" id="A0A1G1YQB7"/>
<dbReference type="Proteomes" id="UP000178122">
    <property type="component" value="Unassembled WGS sequence"/>
</dbReference>
<reference evidence="1 2" key="1">
    <citation type="journal article" date="2016" name="Nat. Commun.">
        <title>Thousands of microbial genomes shed light on interconnected biogeochemical processes in an aquifer system.</title>
        <authorList>
            <person name="Anantharaman K."/>
            <person name="Brown C.T."/>
            <person name="Hug L.A."/>
            <person name="Sharon I."/>
            <person name="Castelle C.J."/>
            <person name="Probst A.J."/>
            <person name="Thomas B.C."/>
            <person name="Singh A."/>
            <person name="Wilkins M.J."/>
            <person name="Karaoz U."/>
            <person name="Brodie E.L."/>
            <person name="Williams K.H."/>
            <person name="Hubbard S.S."/>
            <person name="Banfield J.F."/>
        </authorList>
    </citation>
    <scope>NUCLEOTIDE SEQUENCE [LARGE SCALE GENOMIC DNA]</scope>
</reference>
<comment type="caution">
    <text evidence="1">The sequence shown here is derived from an EMBL/GenBank/DDBJ whole genome shotgun (WGS) entry which is preliminary data.</text>
</comment>
<evidence type="ECO:0000313" key="1">
    <source>
        <dbReference type="EMBL" id="OGY53830.1"/>
    </source>
</evidence>
<protein>
    <submittedName>
        <fullName evidence="1">Uncharacterized protein</fullName>
    </submittedName>
</protein>
<name>A0A1G1YQB7_9BACT</name>
<accession>A0A1G1YQB7</accession>